<dbReference type="InterPro" id="IPR029044">
    <property type="entry name" value="Nucleotide-diphossugar_trans"/>
</dbReference>
<evidence type="ECO:0008006" key="3">
    <source>
        <dbReference type="Google" id="ProtNLM"/>
    </source>
</evidence>
<sequence length="222" mass="25758">MENNYIQDTVICIQARMSSSRFPGKILVDINGEPLIVYLYKRIIKSVKNVSVVVLTSNEKSDDPLVDVLEKNNIKYFRGDLVNVLYRFYEYSNTLNNNIKFIGRICADSPFINTDIIKTVINNKSVEFDIITTRYYEKDVLKSTASKGNNFDLLNRDTLVDIVDNKENLSLDDKEHTIFPFLRRKVLSIDVSSLVENSMDIAIDTREDLERLKEEFKCKMFI</sequence>
<proteinExistence type="predicted"/>
<gene>
    <name evidence="1" type="ORF">GBG19_05195</name>
</gene>
<dbReference type="Proteomes" id="UP000472839">
    <property type="component" value="Unassembled WGS sequence"/>
</dbReference>
<dbReference type="AlphaFoldDB" id="A0A6L4WUD8"/>
<organism evidence="1 2">
    <name type="scientific">Poseidonibacter ostreae</name>
    <dbReference type="NCBI Taxonomy" id="2654171"/>
    <lineage>
        <taxon>Bacteria</taxon>
        <taxon>Pseudomonadati</taxon>
        <taxon>Campylobacterota</taxon>
        <taxon>Epsilonproteobacteria</taxon>
        <taxon>Campylobacterales</taxon>
        <taxon>Arcobacteraceae</taxon>
        <taxon>Poseidonibacter</taxon>
    </lineage>
</organism>
<evidence type="ECO:0000313" key="2">
    <source>
        <dbReference type="Proteomes" id="UP000472839"/>
    </source>
</evidence>
<evidence type="ECO:0000313" key="1">
    <source>
        <dbReference type="EMBL" id="KAB7889778.1"/>
    </source>
</evidence>
<dbReference type="InterPro" id="IPR003329">
    <property type="entry name" value="Cytidylyl_trans"/>
</dbReference>
<dbReference type="Gene3D" id="3.90.550.10">
    <property type="entry name" value="Spore Coat Polysaccharide Biosynthesis Protein SpsA, Chain A"/>
    <property type="match status" value="1"/>
</dbReference>
<dbReference type="RefSeq" id="WP_152279682.1">
    <property type="nucleotide sequence ID" value="NZ_WFKK01000010.1"/>
</dbReference>
<name>A0A6L4WUD8_9BACT</name>
<protein>
    <recommendedName>
        <fullName evidence="3">Acylneuraminate cytidylyltransferase</fullName>
    </recommendedName>
</protein>
<dbReference type="EMBL" id="WFKK01000010">
    <property type="protein sequence ID" value="KAB7889778.1"/>
    <property type="molecule type" value="Genomic_DNA"/>
</dbReference>
<dbReference type="PANTHER" id="PTHR42866">
    <property type="entry name" value="3-DEOXY-MANNO-OCTULOSONATE CYTIDYLYLTRANSFERASE"/>
    <property type="match status" value="1"/>
</dbReference>
<dbReference type="Pfam" id="PF02348">
    <property type="entry name" value="CTP_transf_3"/>
    <property type="match status" value="1"/>
</dbReference>
<accession>A0A6L4WUD8</accession>
<dbReference type="GO" id="GO:0005829">
    <property type="term" value="C:cytosol"/>
    <property type="evidence" value="ECO:0007669"/>
    <property type="project" value="TreeGrafter"/>
</dbReference>
<reference evidence="1 2" key="1">
    <citation type="submission" date="2019-10" db="EMBL/GenBank/DDBJ databases">
        <title>Poseidonibacter ostreae sp. nov., isolated from the gut of the Ostrea denselamellosa.</title>
        <authorList>
            <person name="Choi A."/>
        </authorList>
    </citation>
    <scope>NUCLEOTIDE SEQUENCE [LARGE SCALE GENOMIC DNA]</scope>
    <source>
        <strain evidence="1 2">SJOD-M-33</strain>
    </source>
</reference>
<dbReference type="PANTHER" id="PTHR42866:SF1">
    <property type="entry name" value="SPORE COAT POLYSACCHARIDE BIOSYNTHESIS PROTEIN SPSF"/>
    <property type="match status" value="1"/>
</dbReference>
<dbReference type="SUPFAM" id="SSF53448">
    <property type="entry name" value="Nucleotide-diphospho-sugar transferases"/>
    <property type="match status" value="1"/>
</dbReference>
<comment type="caution">
    <text evidence="1">The sequence shown here is derived from an EMBL/GenBank/DDBJ whole genome shotgun (WGS) entry which is preliminary data.</text>
</comment>